<gene>
    <name evidence="1" type="ORF">HGB44_18985</name>
</gene>
<dbReference type="RefSeq" id="WP_061082521.1">
    <property type="nucleotide sequence ID" value="NZ_JAAXPG010000018.1"/>
</dbReference>
<proteinExistence type="predicted"/>
<reference evidence="1 2" key="1">
    <citation type="submission" date="2020-04" db="EMBL/GenBank/DDBJ databases">
        <title>MicrobeNet Type strains.</title>
        <authorList>
            <person name="Nicholson A.C."/>
        </authorList>
    </citation>
    <scope>NUCLEOTIDE SEQUENCE [LARGE SCALE GENOMIC DNA]</scope>
    <source>
        <strain evidence="1 2">ATCC 23612</strain>
    </source>
</reference>
<organism evidence="1 2">
    <name type="scientific">Nocardiopsis alborubida</name>
    <dbReference type="NCBI Taxonomy" id="146802"/>
    <lineage>
        <taxon>Bacteria</taxon>
        <taxon>Bacillati</taxon>
        <taxon>Actinomycetota</taxon>
        <taxon>Actinomycetes</taxon>
        <taxon>Streptosporangiales</taxon>
        <taxon>Nocardiopsidaceae</taxon>
        <taxon>Nocardiopsis</taxon>
    </lineage>
</organism>
<accession>A0A7X6MHD5</accession>
<comment type="caution">
    <text evidence="1">The sequence shown here is derived from an EMBL/GenBank/DDBJ whole genome shotgun (WGS) entry which is preliminary data.</text>
</comment>
<dbReference type="AlphaFoldDB" id="A0A7X6MHD5"/>
<dbReference type="Proteomes" id="UP000553209">
    <property type="component" value="Unassembled WGS sequence"/>
</dbReference>
<sequence length="330" mass="35181">MKWLLTRLLAGVAAIAVVVAGAGALLAFQFSGEPAPWAASRGADAAWVGSWEDTGSLARVLDTGGVDTVYVYAGEIDAGGAVERVEDTGSLLSWLEREYPDVRALAWLRHVEDGSSLLRDRLDEQARAALAPAVAEVAADGFAGAHLEIRPVTVNDPSIPTLMSMVREELGEEPVLSVQAHHVELVPGGRVPSFVMERGEKYWSKGYLDRVTEHADEVVLPGVGAGMPGDALYGGFMVRQVTEAVTALRAREDVTVRFGLPAYGGGEWAPEESDESVATALTAVRLGMTEAEPPEGMTLGVAFYLGDEASEEDVAAYTAEWLLSWEPEVD</sequence>
<protein>
    <submittedName>
        <fullName evidence="1">Uncharacterized protein</fullName>
    </submittedName>
</protein>
<evidence type="ECO:0000313" key="1">
    <source>
        <dbReference type="EMBL" id="NKY99733.1"/>
    </source>
</evidence>
<name>A0A7X6MHD5_9ACTN</name>
<evidence type="ECO:0000313" key="2">
    <source>
        <dbReference type="Proteomes" id="UP000553209"/>
    </source>
</evidence>
<dbReference type="EMBL" id="JAAXPG010000018">
    <property type="protein sequence ID" value="NKY99733.1"/>
    <property type="molecule type" value="Genomic_DNA"/>
</dbReference>
<keyword evidence="2" id="KW-1185">Reference proteome</keyword>